<proteinExistence type="predicted"/>
<evidence type="ECO:0000256" key="1">
    <source>
        <dbReference type="SAM" id="SignalP"/>
    </source>
</evidence>
<gene>
    <name evidence="2" type="ORF">SNAT2548_LOCUS13841</name>
</gene>
<feature type="chain" id="PRO_5032438902" evidence="1">
    <location>
        <begin position="20"/>
        <end position="180"/>
    </location>
</feature>
<dbReference type="AlphaFoldDB" id="A0A812MF98"/>
<protein>
    <submittedName>
        <fullName evidence="2">Uncharacterized protein</fullName>
    </submittedName>
</protein>
<name>A0A812MF98_9DINO</name>
<keyword evidence="1" id="KW-0732">Signal</keyword>
<evidence type="ECO:0000313" key="3">
    <source>
        <dbReference type="Proteomes" id="UP000604046"/>
    </source>
</evidence>
<dbReference type="Proteomes" id="UP000604046">
    <property type="component" value="Unassembled WGS sequence"/>
</dbReference>
<organism evidence="2 3">
    <name type="scientific">Symbiodinium natans</name>
    <dbReference type="NCBI Taxonomy" id="878477"/>
    <lineage>
        <taxon>Eukaryota</taxon>
        <taxon>Sar</taxon>
        <taxon>Alveolata</taxon>
        <taxon>Dinophyceae</taxon>
        <taxon>Suessiales</taxon>
        <taxon>Symbiodiniaceae</taxon>
        <taxon>Symbiodinium</taxon>
    </lineage>
</organism>
<sequence>MIRDVMLLYTLALVRSSMAMTRRGFADNAPPEISGHRRPTSALEMDLVGVLSQHLQSTVDINVEIGDTVWSANRVMMRLQNLGRAMHASSRLGSLDMEAPLAVNNRSGTGTSPLESFTVGTVSRPASQNAPGGIHVVTTRYHPVSRADLTAPSVNSVNQEYPASDALASAAAGRPLESLD</sequence>
<feature type="signal peptide" evidence="1">
    <location>
        <begin position="1"/>
        <end position="19"/>
    </location>
</feature>
<comment type="caution">
    <text evidence="2">The sequence shown here is derived from an EMBL/GenBank/DDBJ whole genome shotgun (WGS) entry which is preliminary data.</text>
</comment>
<keyword evidence="3" id="KW-1185">Reference proteome</keyword>
<evidence type="ECO:0000313" key="2">
    <source>
        <dbReference type="EMBL" id="CAE7263390.1"/>
    </source>
</evidence>
<reference evidence="2" key="1">
    <citation type="submission" date="2021-02" db="EMBL/GenBank/DDBJ databases">
        <authorList>
            <person name="Dougan E. K."/>
            <person name="Rhodes N."/>
            <person name="Thang M."/>
            <person name="Chan C."/>
        </authorList>
    </citation>
    <scope>NUCLEOTIDE SEQUENCE</scope>
</reference>
<accession>A0A812MF98</accession>
<dbReference type="EMBL" id="CAJNDS010001523">
    <property type="protein sequence ID" value="CAE7263390.1"/>
    <property type="molecule type" value="Genomic_DNA"/>
</dbReference>